<comment type="caution">
    <text evidence="1">The sequence shown here is derived from an EMBL/GenBank/DDBJ whole genome shotgun (WGS) entry which is preliminary data.</text>
</comment>
<protein>
    <submittedName>
        <fullName evidence="1">Uncharacterized protein</fullName>
    </submittedName>
</protein>
<dbReference type="AlphaFoldDB" id="A0A1Y1W0I3"/>
<accession>A0A1Y1W0I3</accession>
<keyword evidence="2" id="KW-1185">Reference proteome</keyword>
<sequence>MSAGRNDIYLQGYYRFLLAPSGLGDAPVLDIDIDVAGGVARAAPDELGGVARGLAGRRLAQQADDGSLRVAGADRVDLLLESAVGGARGHGGVYLVEK</sequence>
<organism evidence="1 2">
    <name type="scientific">Linderina pennispora</name>
    <dbReference type="NCBI Taxonomy" id="61395"/>
    <lineage>
        <taxon>Eukaryota</taxon>
        <taxon>Fungi</taxon>
        <taxon>Fungi incertae sedis</taxon>
        <taxon>Zoopagomycota</taxon>
        <taxon>Kickxellomycotina</taxon>
        <taxon>Kickxellomycetes</taxon>
        <taxon>Kickxellales</taxon>
        <taxon>Kickxellaceae</taxon>
        <taxon>Linderina</taxon>
    </lineage>
</organism>
<dbReference type="RefSeq" id="XP_040740612.1">
    <property type="nucleotide sequence ID" value="XM_040891954.1"/>
</dbReference>
<evidence type="ECO:0000313" key="2">
    <source>
        <dbReference type="Proteomes" id="UP000193922"/>
    </source>
</evidence>
<evidence type="ECO:0000313" key="1">
    <source>
        <dbReference type="EMBL" id="ORX66624.1"/>
    </source>
</evidence>
<dbReference type="Proteomes" id="UP000193922">
    <property type="component" value="Unassembled WGS sequence"/>
</dbReference>
<reference evidence="1 2" key="1">
    <citation type="submission" date="2016-07" db="EMBL/GenBank/DDBJ databases">
        <title>Pervasive Adenine N6-methylation of Active Genes in Fungi.</title>
        <authorList>
            <consortium name="DOE Joint Genome Institute"/>
            <person name="Mondo S.J."/>
            <person name="Dannebaum R.O."/>
            <person name="Kuo R.C."/>
            <person name="Labutti K."/>
            <person name="Haridas S."/>
            <person name="Kuo A."/>
            <person name="Salamov A."/>
            <person name="Ahrendt S.R."/>
            <person name="Lipzen A."/>
            <person name="Sullivan W."/>
            <person name="Andreopoulos W.B."/>
            <person name="Clum A."/>
            <person name="Lindquist E."/>
            <person name="Daum C."/>
            <person name="Ramamoorthy G.K."/>
            <person name="Gryganskyi A."/>
            <person name="Culley D."/>
            <person name="Magnuson J.K."/>
            <person name="James T.Y."/>
            <person name="O'Malley M.A."/>
            <person name="Stajich J.E."/>
            <person name="Spatafora J.W."/>
            <person name="Visel A."/>
            <person name="Grigoriev I.V."/>
        </authorList>
    </citation>
    <scope>NUCLEOTIDE SEQUENCE [LARGE SCALE GENOMIC DNA]</scope>
    <source>
        <strain evidence="1 2">ATCC 12442</strain>
    </source>
</reference>
<name>A0A1Y1W0I3_9FUNG</name>
<dbReference type="GeneID" id="63808602"/>
<gene>
    <name evidence="1" type="ORF">DL89DRAFT_65698</name>
</gene>
<proteinExistence type="predicted"/>
<dbReference type="EMBL" id="MCFD01000015">
    <property type="protein sequence ID" value="ORX66624.1"/>
    <property type="molecule type" value="Genomic_DNA"/>
</dbReference>